<protein>
    <submittedName>
        <fullName evidence="2">Transmembrane protein, putative</fullName>
    </submittedName>
</protein>
<keyword evidence="1 2" id="KW-0812">Transmembrane</keyword>
<keyword evidence="4" id="KW-1185">Reference proteome</keyword>
<reference evidence="3" key="3">
    <citation type="submission" date="2015-04" db="UniProtKB">
        <authorList>
            <consortium name="EnsemblPlants"/>
        </authorList>
    </citation>
    <scope>IDENTIFICATION</scope>
    <source>
        <strain evidence="3">cv. Jemalong A17</strain>
    </source>
</reference>
<dbReference type="AlphaFoldDB" id="A0A072UJ30"/>
<proteinExistence type="predicted"/>
<keyword evidence="1" id="KW-1133">Transmembrane helix</keyword>
<feature type="transmembrane region" description="Helical" evidence="1">
    <location>
        <begin position="103"/>
        <end position="122"/>
    </location>
</feature>
<evidence type="ECO:0000313" key="3">
    <source>
        <dbReference type="EnsemblPlants" id="KEH25805"/>
    </source>
</evidence>
<name>A0A072UJ30_MEDTR</name>
<reference evidence="2 4" key="2">
    <citation type="journal article" date="2014" name="BMC Genomics">
        <title>An improved genome release (version Mt4.0) for the model legume Medicago truncatula.</title>
        <authorList>
            <person name="Tang H."/>
            <person name="Krishnakumar V."/>
            <person name="Bidwell S."/>
            <person name="Rosen B."/>
            <person name="Chan A."/>
            <person name="Zhou S."/>
            <person name="Gentzbittel L."/>
            <person name="Childs K.L."/>
            <person name="Yandell M."/>
            <person name="Gundlach H."/>
            <person name="Mayer K.F."/>
            <person name="Schwartz D.C."/>
            <person name="Town C.D."/>
        </authorList>
    </citation>
    <scope>GENOME REANNOTATION</scope>
    <source>
        <strain evidence="2">A17</strain>
        <strain evidence="3 4">cv. Jemalong A17</strain>
    </source>
</reference>
<dbReference type="EMBL" id="CM001222">
    <property type="protein sequence ID" value="KEH25805.1"/>
    <property type="molecule type" value="Genomic_DNA"/>
</dbReference>
<evidence type="ECO:0000256" key="1">
    <source>
        <dbReference type="SAM" id="Phobius"/>
    </source>
</evidence>
<dbReference type="HOGENOM" id="CLU_2007318_0_0_1"/>
<evidence type="ECO:0000313" key="2">
    <source>
        <dbReference type="EMBL" id="KEH25805.1"/>
    </source>
</evidence>
<organism evidence="2 4">
    <name type="scientific">Medicago truncatula</name>
    <name type="common">Barrel medic</name>
    <name type="synonym">Medicago tribuloides</name>
    <dbReference type="NCBI Taxonomy" id="3880"/>
    <lineage>
        <taxon>Eukaryota</taxon>
        <taxon>Viridiplantae</taxon>
        <taxon>Streptophyta</taxon>
        <taxon>Embryophyta</taxon>
        <taxon>Tracheophyta</taxon>
        <taxon>Spermatophyta</taxon>
        <taxon>Magnoliopsida</taxon>
        <taxon>eudicotyledons</taxon>
        <taxon>Gunneridae</taxon>
        <taxon>Pentapetalae</taxon>
        <taxon>rosids</taxon>
        <taxon>fabids</taxon>
        <taxon>Fabales</taxon>
        <taxon>Fabaceae</taxon>
        <taxon>Papilionoideae</taxon>
        <taxon>50 kb inversion clade</taxon>
        <taxon>NPAAA clade</taxon>
        <taxon>Hologalegina</taxon>
        <taxon>IRL clade</taxon>
        <taxon>Trifolieae</taxon>
        <taxon>Medicago</taxon>
    </lineage>
</organism>
<gene>
    <name evidence="2" type="ordered locus">MTR_6g034605</name>
</gene>
<dbReference type="Proteomes" id="UP000002051">
    <property type="component" value="Chromosome 6"/>
</dbReference>
<dbReference type="EnsemblPlants" id="KEH25805">
    <property type="protein sequence ID" value="KEH25805"/>
    <property type="gene ID" value="MTR_6g034605"/>
</dbReference>
<reference evidence="2 4" key="1">
    <citation type="journal article" date="2011" name="Nature">
        <title>The Medicago genome provides insight into the evolution of rhizobial symbioses.</title>
        <authorList>
            <person name="Young N.D."/>
            <person name="Debelle F."/>
            <person name="Oldroyd G.E."/>
            <person name="Geurts R."/>
            <person name="Cannon S.B."/>
            <person name="Udvardi M.K."/>
            <person name="Benedito V.A."/>
            <person name="Mayer K.F."/>
            <person name="Gouzy J."/>
            <person name="Schoof H."/>
            <person name="Van de Peer Y."/>
            <person name="Proost S."/>
            <person name="Cook D.R."/>
            <person name="Meyers B.C."/>
            <person name="Spannagl M."/>
            <person name="Cheung F."/>
            <person name="De Mita S."/>
            <person name="Krishnakumar V."/>
            <person name="Gundlach H."/>
            <person name="Zhou S."/>
            <person name="Mudge J."/>
            <person name="Bharti A.K."/>
            <person name="Murray J.D."/>
            <person name="Naoumkina M.A."/>
            <person name="Rosen B."/>
            <person name="Silverstein K.A."/>
            <person name="Tang H."/>
            <person name="Rombauts S."/>
            <person name="Zhao P.X."/>
            <person name="Zhou P."/>
            <person name="Barbe V."/>
            <person name="Bardou P."/>
            <person name="Bechner M."/>
            <person name="Bellec A."/>
            <person name="Berger A."/>
            <person name="Berges H."/>
            <person name="Bidwell S."/>
            <person name="Bisseling T."/>
            <person name="Choisne N."/>
            <person name="Couloux A."/>
            <person name="Denny R."/>
            <person name="Deshpande S."/>
            <person name="Dai X."/>
            <person name="Doyle J.J."/>
            <person name="Dudez A.M."/>
            <person name="Farmer A.D."/>
            <person name="Fouteau S."/>
            <person name="Franken C."/>
            <person name="Gibelin C."/>
            <person name="Gish J."/>
            <person name="Goldstein S."/>
            <person name="Gonzalez A.J."/>
            <person name="Green P.J."/>
            <person name="Hallab A."/>
            <person name="Hartog M."/>
            <person name="Hua A."/>
            <person name="Humphray S.J."/>
            <person name="Jeong D.H."/>
            <person name="Jing Y."/>
            <person name="Jocker A."/>
            <person name="Kenton S.M."/>
            <person name="Kim D.J."/>
            <person name="Klee K."/>
            <person name="Lai H."/>
            <person name="Lang C."/>
            <person name="Lin S."/>
            <person name="Macmil S.L."/>
            <person name="Magdelenat G."/>
            <person name="Matthews L."/>
            <person name="McCorrison J."/>
            <person name="Monaghan E.L."/>
            <person name="Mun J.H."/>
            <person name="Najar F.Z."/>
            <person name="Nicholson C."/>
            <person name="Noirot C."/>
            <person name="O'Bleness M."/>
            <person name="Paule C.R."/>
            <person name="Poulain J."/>
            <person name="Prion F."/>
            <person name="Qin B."/>
            <person name="Qu C."/>
            <person name="Retzel E.F."/>
            <person name="Riddle C."/>
            <person name="Sallet E."/>
            <person name="Samain S."/>
            <person name="Samson N."/>
            <person name="Sanders I."/>
            <person name="Saurat O."/>
            <person name="Scarpelli C."/>
            <person name="Schiex T."/>
            <person name="Segurens B."/>
            <person name="Severin A.J."/>
            <person name="Sherrier D.J."/>
            <person name="Shi R."/>
            <person name="Sims S."/>
            <person name="Singer S.R."/>
            <person name="Sinharoy S."/>
            <person name="Sterck L."/>
            <person name="Viollet A."/>
            <person name="Wang B.B."/>
            <person name="Wang K."/>
            <person name="Wang M."/>
            <person name="Wang X."/>
            <person name="Warfsmann J."/>
            <person name="Weissenbach J."/>
            <person name="White D.D."/>
            <person name="White J.D."/>
            <person name="Wiley G.B."/>
            <person name="Wincker P."/>
            <person name="Xing Y."/>
            <person name="Yang L."/>
            <person name="Yao Z."/>
            <person name="Ying F."/>
            <person name="Zhai J."/>
            <person name="Zhou L."/>
            <person name="Zuber A."/>
            <person name="Denarie J."/>
            <person name="Dixon R.A."/>
            <person name="May G.D."/>
            <person name="Schwartz D.C."/>
            <person name="Rogers J."/>
            <person name="Quetier F."/>
            <person name="Town C.D."/>
            <person name="Roe B.A."/>
        </authorList>
    </citation>
    <scope>NUCLEOTIDE SEQUENCE [LARGE SCALE GENOMIC DNA]</scope>
    <source>
        <strain evidence="2">A17</strain>
        <strain evidence="3 4">cv. Jemalong A17</strain>
    </source>
</reference>
<accession>A0A072UJ30</accession>
<keyword evidence="1" id="KW-0472">Membrane</keyword>
<evidence type="ECO:0000313" key="4">
    <source>
        <dbReference type="Proteomes" id="UP000002051"/>
    </source>
</evidence>
<sequence>MAFNWGKKRSSNSYICLVKLCFHCLVFKKTKSGSWKKVLKVRVRALGLNETNPNVNVRGFMVMNRNLFVFATEEKLYSYGLEGESYMMVEEMCQHNYAFNTRFISYSIHFGLVGLMLELCLVRN</sequence>